<evidence type="ECO:0000256" key="6">
    <source>
        <dbReference type="ARBA" id="ARBA00022786"/>
    </source>
</evidence>
<proteinExistence type="inferred from homology"/>
<evidence type="ECO:0000256" key="5">
    <source>
        <dbReference type="ARBA" id="ARBA00022490"/>
    </source>
</evidence>
<dbReference type="InterPro" id="IPR000011">
    <property type="entry name" value="UBQ/SUMO-activ_enz_E1-like"/>
</dbReference>
<keyword evidence="11" id="KW-1185">Reference proteome</keyword>
<organism evidence="10 11">
    <name type="scientific">Ogataea philodendri</name>
    <dbReference type="NCBI Taxonomy" id="1378263"/>
    <lineage>
        <taxon>Eukaryota</taxon>
        <taxon>Fungi</taxon>
        <taxon>Dikarya</taxon>
        <taxon>Ascomycota</taxon>
        <taxon>Saccharomycotina</taxon>
        <taxon>Pichiomycetes</taxon>
        <taxon>Pichiales</taxon>
        <taxon>Pichiaceae</taxon>
        <taxon>Ogataea</taxon>
    </lineage>
</organism>
<dbReference type="PANTHER" id="PTHR10953">
    <property type="entry name" value="UBIQUITIN-ACTIVATING ENZYME E1"/>
    <property type="match status" value="1"/>
</dbReference>
<accession>A0A9P8P7Z8</accession>
<dbReference type="InterPro" id="IPR045886">
    <property type="entry name" value="ThiF/MoeB/HesA"/>
</dbReference>
<gene>
    <name evidence="10" type="ORF">OGAPHI_003417</name>
</gene>
<feature type="domain" description="THIF-type NAD/FAD binding fold" evidence="9">
    <location>
        <begin position="2"/>
        <end position="326"/>
    </location>
</feature>
<evidence type="ECO:0000256" key="3">
    <source>
        <dbReference type="ARBA" id="ARBA00004718"/>
    </source>
</evidence>
<dbReference type="RefSeq" id="XP_046061923.1">
    <property type="nucleotide sequence ID" value="XM_046204391.1"/>
</dbReference>
<dbReference type="GeneID" id="70235384"/>
<keyword evidence="7" id="KW-0539">Nucleus</keyword>
<comment type="pathway">
    <text evidence="3">Protein modification; protein sumoylation.</text>
</comment>
<dbReference type="GO" id="GO:0031510">
    <property type="term" value="C:SUMO activating enzyme complex"/>
    <property type="evidence" value="ECO:0007669"/>
    <property type="project" value="TreeGrafter"/>
</dbReference>
<dbReference type="SUPFAM" id="SSF69572">
    <property type="entry name" value="Activating enzymes of the ubiquitin-like proteins"/>
    <property type="match status" value="1"/>
</dbReference>
<dbReference type="Pfam" id="PF00899">
    <property type="entry name" value="ThiF"/>
    <property type="match status" value="1"/>
</dbReference>
<dbReference type="AlphaFoldDB" id="A0A9P8P7Z8"/>
<dbReference type="GO" id="GO:0005737">
    <property type="term" value="C:cytoplasm"/>
    <property type="evidence" value="ECO:0007669"/>
    <property type="project" value="UniProtKB-SubCell"/>
</dbReference>
<keyword evidence="6" id="KW-0833">Ubl conjugation pathway</keyword>
<reference evidence="10" key="2">
    <citation type="submission" date="2021-01" db="EMBL/GenBank/DDBJ databases">
        <authorList>
            <person name="Schikora-Tamarit M.A."/>
        </authorList>
    </citation>
    <scope>NUCLEOTIDE SEQUENCE</scope>
    <source>
        <strain evidence="10">CBS6075</strain>
    </source>
</reference>
<dbReference type="EMBL" id="JAEUBE010000199">
    <property type="protein sequence ID" value="KAH3666967.1"/>
    <property type="molecule type" value="Genomic_DNA"/>
</dbReference>
<evidence type="ECO:0000313" key="10">
    <source>
        <dbReference type="EMBL" id="KAH3666967.1"/>
    </source>
</evidence>
<evidence type="ECO:0000256" key="1">
    <source>
        <dbReference type="ARBA" id="ARBA00004123"/>
    </source>
</evidence>
<keyword evidence="5" id="KW-0963">Cytoplasm</keyword>
<dbReference type="InterPro" id="IPR000594">
    <property type="entry name" value="ThiF_NAD_FAD-bd"/>
</dbReference>
<dbReference type="PRINTS" id="PR01849">
    <property type="entry name" value="UBIQUITINACT"/>
</dbReference>
<dbReference type="PANTHER" id="PTHR10953:SF162">
    <property type="entry name" value="SUMO-ACTIVATING ENZYME SUBUNIT 1"/>
    <property type="match status" value="1"/>
</dbReference>
<dbReference type="Gene3D" id="3.40.50.720">
    <property type="entry name" value="NAD(P)-binding Rossmann-like Domain"/>
    <property type="match status" value="1"/>
</dbReference>
<comment type="subcellular location">
    <subcellularLocation>
        <location evidence="2">Cytoplasm</location>
    </subcellularLocation>
    <subcellularLocation>
        <location evidence="1">Nucleus</location>
    </subcellularLocation>
</comment>
<dbReference type="GO" id="GO:0019948">
    <property type="term" value="F:SUMO activating enzyme activity"/>
    <property type="evidence" value="ECO:0007669"/>
    <property type="project" value="TreeGrafter"/>
</dbReference>
<reference evidence="10" key="1">
    <citation type="journal article" date="2021" name="Open Biol.">
        <title>Shared evolutionary footprints suggest mitochondrial oxidative damage underlies multiple complex I losses in fungi.</title>
        <authorList>
            <person name="Schikora-Tamarit M.A."/>
            <person name="Marcet-Houben M."/>
            <person name="Nosek J."/>
            <person name="Gabaldon T."/>
        </authorList>
    </citation>
    <scope>NUCLEOTIDE SEQUENCE</scope>
    <source>
        <strain evidence="10">CBS6075</strain>
    </source>
</reference>
<protein>
    <recommendedName>
        <fullName evidence="8">Ubiquitin-like 1-activating enzyme E1A</fullName>
    </recommendedName>
</protein>
<comment type="similarity">
    <text evidence="4">Belongs to the ubiquitin-activating E1 family.</text>
</comment>
<dbReference type="Proteomes" id="UP000769157">
    <property type="component" value="Unassembled WGS sequence"/>
</dbReference>
<evidence type="ECO:0000259" key="9">
    <source>
        <dbReference type="Pfam" id="PF00899"/>
    </source>
</evidence>
<evidence type="ECO:0000256" key="2">
    <source>
        <dbReference type="ARBA" id="ARBA00004496"/>
    </source>
</evidence>
<dbReference type="InterPro" id="IPR035985">
    <property type="entry name" value="Ubiquitin-activating_enz"/>
</dbReference>
<dbReference type="OrthoDB" id="1708823at2759"/>
<evidence type="ECO:0000256" key="8">
    <source>
        <dbReference type="ARBA" id="ARBA00044354"/>
    </source>
</evidence>
<evidence type="ECO:0000256" key="4">
    <source>
        <dbReference type="ARBA" id="ARBA00005673"/>
    </source>
</evidence>
<sequence>MEAQTRMRGSRVLVVNLTSVGGEVVKNLMLGGIGAITVIDSTKVLDQDLNVNFFFDKTQVSEYKVVAAESRIRELNPRVNLSISTDDWESKDTDYFASFNLIVATGLDKDQLSKFNTITRDLNIPFYAAGSHGLYGYIFVDLIEHESSVKYERNPVPKKLGVLNPVAEIVRITDTVENDVEIQNCIVKTKFNPFSSILVNTTNKFAPYFPTPRKLRKITPVLPILLALFEYAAVLGKPIEEVHIEPSDLQAKVVRVIADLQLPKEILDTNLVKKLANQAFCEFQPVSAILGGALSQDVINMLGRRELPLNNFVVLDGYNNEMPVFNL</sequence>
<comment type="caution">
    <text evidence="10">The sequence shown here is derived from an EMBL/GenBank/DDBJ whole genome shotgun (WGS) entry which is preliminary data.</text>
</comment>
<name>A0A9P8P7Z8_9ASCO</name>
<dbReference type="GO" id="GO:0016925">
    <property type="term" value="P:protein sumoylation"/>
    <property type="evidence" value="ECO:0007669"/>
    <property type="project" value="TreeGrafter"/>
</dbReference>
<evidence type="ECO:0000256" key="7">
    <source>
        <dbReference type="ARBA" id="ARBA00023242"/>
    </source>
</evidence>
<evidence type="ECO:0000313" key="11">
    <source>
        <dbReference type="Proteomes" id="UP000769157"/>
    </source>
</evidence>